<name>A0A8S3XQH3_PARAO</name>
<dbReference type="Pfam" id="PF03731">
    <property type="entry name" value="Ku_N"/>
    <property type="match status" value="1"/>
</dbReference>
<dbReference type="Pfam" id="PF02735">
    <property type="entry name" value="Ku"/>
    <property type="match status" value="1"/>
</dbReference>
<keyword evidence="3" id="KW-1185">Reference proteome</keyword>
<dbReference type="Proteomes" id="UP000691718">
    <property type="component" value="Unassembled WGS sequence"/>
</dbReference>
<dbReference type="InterPro" id="IPR005161">
    <property type="entry name" value="Ku_N"/>
</dbReference>
<feature type="domain" description="Ku" evidence="1">
    <location>
        <begin position="274"/>
        <end position="413"/>
    </location>
</feature>
<comment type="caution">
    <text evidence="2">The sequence shown here is derived from an EMBL/GenBank/DDBJ whole genome shotgun (WGS) entry which is preliminary data.</text>
</comment>
<dbReference type="PANTHER" id="PTHR12604:SF4">
    <property type="entry name" value="X-RAY REPAIR CROSS-COMPLEMENTING PROTEIN 5"/>
    <property type="match status" value="1"/>
</dbReference>
<proteinExistence type="predicted"/>
<evidence type="ECO:0000259" key="1">
    <source>
        <dbReference type="SMART" id="SM00559"/>
    </source>
</evidence>
<dbReference type="GO" id="GO:0043564">
    <property type="term" value="C:Ku70:Ku80 complex"/>
    <property type="evidence" value="ECO:0007669"/>
    <property type="project" value="InterPro"/>
</dbReference>
<dbReference type="CDD" id="cd00873">
    <property type="entry name" value="KU80"/>
    <property type="match status" value="1"/>
</dbReference>
<sequence length="703" mass="79916">MPPKVEQGTIIILDIGRNTSNVDKSGKSFFENAIECTKRIIERKIMSQGNDLIGIILFGSKKTKNNMAEQCPGAFKHIELFVELEIPSWKMIRDLPDMPTKSRGDWFDALIVAVDYFKNGLSGIKNLNKRIILMTNFESPSSVDENGFDQALNGLKEEDFQIDVIGCDIHSENSKNNDIYMARNFVEGTNGVTAPFDDTMRYLLFHKKKHVNAMPWNVDLCIGPNIKIPISSYIRLKDEPVVKKWIKAVRDPVTGTASSTEAVAKKTIHLNAENKNVINNELIKGYHYGQEIIPFFECDKSLIYESGPKSLIVYGFTHSSKVKWQNLNGDGLSYVFGRKGDKKAQYAVRCLVECLVELDLVAIVRRVYNNGNAPRMFALMPVLDSNDFVCLSMASICFKEEIKYMSFPSTELKKFACTNDQVDAFKDLIKAMDLTNAYDDSEFDDNEAFPIAETISPSAQYILDCIAFRAMNPGKPLPQPRSDIMMLFKVPPLIEKRATVPLERLKTLFVLNKVEVKHRIKKSHGASVIDTSVQAEGANESYNDMPKVELCIPAKSENIQNIRTISPVSDYKYLLSKGKPLNEIAREMSSAIESLIYSNLEQHCSKALEAMMFFRMEGVKGDPSYYNNWLKNFKTELYDRKRSDIIELIKAKQLNYIWNHENNLSKYDLNDPEEDSQIYEMDTAPSFTEMDVSSEVNNLFNDM</sequence>
<gene>
    <name evidence="2" type="ORF">PAPOLLO_LOCUS20123</name>
</gene>
<dbReference type="SMART" id="SM00559">
    <property type="entry name" value="Ku78"/>
    <property type="match status" value="1"/>
</dbReference>
<organism evidence="2 3">
    <name type="scientific">Parnassius apollo</name>
    <name type="common">Apollo butterfly</name>
    <name type="synonym">Papilio apollo</name>
    <dbReference type="NCBI Taxonomy" id="110799"/>
    <lineage>
        <taxon>Eukaryota</taxon>
        <taxon>Metazoa</taxon>
        <taxon>Ecdysozoa</taxon>
        <taxon>Arthropoda</taxon>
        <taxon>Hexapoda</taxon>
        <taxon>Insecta</taxon>
        <taxon>Pterygota</taxon>
        <taxon>Neoptera</taxon>
        <taxon>Endopterygota</taxon>
        <taxon>Lepidoptera</taxon>
        <taxon>Glossata</taxon>
        <taxon>Ditrysia</taxon>
        <taxon>Papilionoidea</taxon>
        <taxon>Papilionidae</taxon>
        <taxon>Parnassiinae</taxon>
        <taxon>Parnassini</taxon>
        <taxon>Parnassius</taxon>
        <taxon>Parnassius</taxon>
    </lineage>
</organism>
<dbReference type="GO" id="GO:0003690">
    <property type="term" value="F:double-stranded DNA binding"/>
    <property type="evidence" value="ECO:0007669"/>
    <property type="project" value="TreeGrafter"/>
</dbReference>
<dbReference type="EMBL" id="CAJQZP010001254">
    <property type="protein sequence ID" value="CAG5033485.1"/>
    <property type="molecule type" value="Genomic_DNA"/>
</dbReference>
<accession>A0A8S3XQH3</accession>
<dbReference type="OrthoDB" id="30826at2759"/>
<reference evidence="2" key="1">
    <citation type="submission" date="2021-04" db="EMBL/GenBank/DDBJ databases">
        <authorList>
            <person name="Tunstrom K."/>
        </authorList>
    </citation>
    <scope>NUCLEOTIDE SEQUENCE</scope>
</reference>
<protein>
    <submittedName>
        <fullName evidence="2">(apollo) hypothetical protein</fullName>
    </submittedName>
</protein>
<dbReference type="GO" id="GO:0000723">
    <property type="term" value="P:telomere maintenance"/>
    <property type="evidence" value="ECO:0007669"/>
    <property type="project" value="InterPro"/>
</dbReference>
<evidence type="ECO:0000313" key="2">
    <source>
        <dbReference type="EMBL" id="CAG5033485.1"/>
    </source>
</evidence>
<evidence type="ECO:0000313" key="3">
    <source>
        <dbReference type="Proteomes" id="UP000691718"/>
    </source>
</evidence>
<dbReference type="InterPro" id="IPR006164">
    <property type="entry name" value="DNA_bd_Ku70/Ku80"/>
</dbReference>
<dbReference type="InterPro" id="IPR024193">
    <property type="entry name" value="Ku80"/>
</dbReference>
<dbReference type="AlphaFoldDB" id="A0A8S3XQH3"/>
<dbReference type="InterPro" id="IPR014893">
    <property type="entry name" value="Ku_PK_bind"/>
</dbReference>
<dbReference type="PANTHER" id="PTHR12604">
    <property type="entry name" value="KU AUTOANTIGEN DNA HELICASE"/>
    <property type="match status" value="1"/>
</dbReference>
<dbReference type="Pfam" id="PF08785">
    <property type="entry name" value="Ku_PK_bind"/>
    <property type="match status" value="1"/>
</dbReference>
<dbReference type="GO" id="GO:0006310">
    <property type="term" value="P:DNA recombination"/>
    <property type="evidence" value="ECO:0007669"/>
    <property type="project" value="InterPro"/>
</dbReference>
<dbReference type="GO" id="GO:0006303">
    <property type="term" value="P:double-strand break repair via nonhomologous end joining"/>
    <property type="evidence" value="ECO:0007669"/>
    <property type="project" value="InterPro"/>
</dbReference>
<dbReference type="GO" id="GO:0042162">
    <property type="term" value="F:telomeric DNA binding"/>
    <property type="evidence" value="ECO:0007669"/>
    <property type="project" value="InterPro"/>
</dbReference>
<dbReference type="GO" id="GO:0003684">
    <property type="term" value="F:damaged DNA binding"/>
    <property type="evidence" value="ECO:0007669"/>
    <property type="project" value="InterPro"/>
</dbReference>